<dbReference type="PROSITE" id="PS51722">
    <property type="entry name" value="G_TR_2"/>
    <property type="match status" value="1"/>
</dbReference>
<evidence type="ECO:0000256" key="4">
    <source>
        <dbReference type="ARBA" id="ARBA00022917"/>
    </source>
</evidence>
<dbReference type="InterPro" id="IPR036925">
    <property type="entry name" value="TIF_IF2_dom3_sf"/>
</dbReference>
<keyword evidence="2" id="KW-0396">Initiation factor</keyword>
<dbReference type="EMBL" id="PFLI01000116">
    <property type="protein sequence ID" value="PIY71956.1"/>
    <property type="molecule type" value="Genomic_DNA"/>
</dbReference>
<dbReference type="Gene3D" id="2.40.30.10">
    <property type="entry name" value="Translation factors"/>
    <property type="match status" value="2"/>
</dbReference>
<dbReference type="SUPFAM" id="SSF52540">
    <property type="entry name" value="P-loop containing nucleoside triphosphate hydrolases"/>
    <property type="match status" value="1"/>
</dbReference>
<dbReference type="InterPro" id="IPR009000">
    <property type="entry name" value="Transl_B-barrel_sf"/>
</dbReference>
<feature type="coiled-coil region" evidence="6">
    <location>
        <begin position="372"/>
        <end position="399"/>
    </location>
</feature>
<dbReference type="AlphaFoldDB" id="A0A2M7QJ06"/>
<evidence type="ECO:0000313" key="9">
    <source>
        <dbReference type="Proteomes" id="UP000229401"/>
    </source>
</evidence>
<evidence type="ECO:0000256" key="5">
    <source>
        <dbReference type="ARBA" id="ARBA00023134"/>
    </source>
</evidence>
<keyword evidence="3" id="KW-0547">Nucleotide-binding</keyword>
<dbReference type="NCBIfam" id="TIGR00231">
    <property type="entry name" value="small_GTP"/>
    <property type="match status" value="1"/>
</dbReference>
<dbReference type="InterPro" id="IPR000795">
    <property type="entry name" value="T_Tr_GTP-bd_dom"/>
</dbReference>
<dbReference type="InterPro" id="IPR023115">
    <property type="entry name" value="TIF_IF2_dom3"/>
</dbReference>
<feature type="domain" description="Tr-type G" evidence="7">
    <location>
        <begin position="2"/>
        <end position="174"/>
    </location>
</feature>
<dbReference type="Gene3D" id="3.40.50.10050">
    <property type="entry name" value="Translation initiation factor IF- 2, domain 3"/>
    <property type="match status" value="1"/>
</dbReference>
<evidence type="ECO:0000256" key="3">
    <source>
        <dbReference type="ARBA" id="ARBA00022741"/>
    </source>
</evidence>
<dbReference type="GO" id="GO:0005525">
    <property type="term" value="F:GTP binding"/>
    <property type="evidence" value="ECO:0007669"/>
    <property type="project" value="UniProtKB-KW"/>
</dbReference>
<protein>
    <recommendedName>
        <fullName evidence="7">Tr-type G domain-containing protein</fullName>
    </recommendedName>
</protein>
<reference evidence="9" key="1">
    <citation type="submission" date="2017-09" db="EMBL/GenBank/DDBJ databases">
        <title>Depth-based differentiation of microbial function through sediment-hosted aquifers and enrichment of novel symbionts in the deep terrestrial subsurface.</title>
        <authorList>
            <person name="Probst A.J."/>
            <person name="Ladd B."/>
            <person name="Jarett J.K."/>
            <person name="Geller-Mcgrath D.E."/>
            <person name="Sieber C.M.K."/>
            <person name="Emerson J.B."/>
            <person name="Anantharaman K."/>
            <person name="Thomas B.C."/>
            <person name="Malmstrom R."/>
            <person name="Stieglmeier M."/>
            <person name="Klingl A."/>
            <person name="Woyke T."/>
            <person name="Ryan C.M."/>
            <person name="Banfield J.F."/>
        </authorList>
    </citation>
    <scope>NUCLEOTIDE SEQUENCE [LARGE SCALE GENOMIC DNA]</scope>
</reference>
<dbReference type="InterPro" id="IPR053905">
    <property type="entry name" value="EF-G-like_DII"/>
</dbReference>
<dbReference type="Pfam" id="PF22042">
    <property type="entry name" value="EF-G_D2"/>
    <property type="match status" value="1"/>
</dbReference>
<dbReference type="InterPro" id="IPR027417">
    <property type="entry name" value="P-loop_NTPase"/>
</dbReference>
<accession>A0A2M7QJ06</accession>
<dbReference type="PRINTS" id="PR00315">
    <property type="entry name" value="ELONGATNFCT"/>
</dbReference>
<dbReference type="GO" id="GO:0005737">
    <property type="term" value="C:cytoplasm"/>
    <property type="evidence" value="ECO:0007669"/>
    <property type="project" value="TreeGrafter"/>
</dbReference>
<comment type="caution">
    <text evidence="8">The sequence shown here is derived from an EMBL/GenBank/DDBJ whole genome shotgun (WGS) entry which is preliminary data.</text>
</comment>
<evidence type="ECO:0000256" key="6">
    <source>
        <dbReference type="SAM" id="Coils"/>
    </source>
</evidence>
<keyword evidence="5" id="KW-0342">GTP-binding</keyword>
<organism evidence="8 9">
    <name type="scientific">Candidatus Roizmanbacteria bacterium CG_4_10_14_0_8_um_filter_33_9</name>
    <dbReference type="NCBI Taxonomy" id="1974826"/>
    <lineage>
        <taxon>Bacteria</taxon>
        <taxon>Candidatus Roizmaniibacteriota</taxon>
    </lineage>
</organism>
<sequence length="482" mass="53272">MNRPPIVTILGHVDHGKTTLLDYIRKSSITTKEFGGITQKIGAYEVVTEIKGYSTNKITFIDTPGHEAFSQMRSRGATVADIVILLIDGKDGIMPQTIESISHIKNAKIPYLVVINKIDLEDSDPEKIKNTLLKYDVQVEDKGGTIPVALISGKTGEGINDLLETILFIASDNKLAFDINEVPQAFVIETKKDRRGIVLSMVIKQGIIKNGMTLYGNSYKAKVKSLLSDRGVQLTEVLPSTPFELLGFETMLDVGTMISSVPETVKEKETTLTPSEAVFSIDSILEVKKEEKKLLMVIKTDSQGSLEAIHAALIKNPNVEIILETVGDIHKSDVFLAKTSKAIIIGFNVKIDPETKMLSKQEKVVIKTYNIIYELLDELNEVADLLQEKEQQEKSLKGEAKVLASFTIEGEKVFGVKMIKGKIAVSDELELHRNDNLIAKTKLVSLQVRAKKVQEVKKDQEAGMVFSPPLDIRVGDVVKCIL</sequence>
<evidence type="ECO:0000256" key="1">
    <source>
        <dbReference type="ARBA" id="ARBA00007733"/>
    </source>
</evidence>
<comment type="similarity">
    <text evidence="1">Belongs to the TRAFAC class translation factor GTPase superfamily. Classic translation factor GTPase family. IF-2 subfamily.</text>
</comment>
<dbReference type="FunFam" id="3.40.50.300:FF:000019">
    <property type="entry name" value="Translation initiation factor IF-2"/>
    <property type="match status" value="1"/>
</dbReference>
<dbReference type="PANTHER" id="PTHR43381">
    <property type="entry name" value="TRANSLATION INITIATION FACTOR IF-2-RELATED"/>
    <property type="match status" value="1"/>
</dbReference>
<dbReference type="GO" id="GO:0003924">
    <property type="term" value="F:GTPase activity"/>
    <property type="evidence" value="ECO:0007669"/>
    <property type="project" value="InterPro"/>
</dbReference>
<keyword evidence="4" id="KW-0648">Protein biosynthesis</keyword>
<evidence type="ECO:0000256" key="2">
    <source>
        <dbReference type="ARBA" id="ARBA00022540"/>
    </source>
</evidence>
<dbReference type="SUPFAM" id="SSF52156">
    <property type="entry name" value="Initiation factor IF2/eIF5b, domain 3"/>
    <property type="match status" value="1"/>
</dbReference>
<gene>
    <name evidence="8" type="ORF">COY87_03485</name>
</gene>
<name>A0A2M7QJ06_9BACT</name>
<dbReference type="Pfam" id="PF11987">
    <property type="entry name" value="IF-2"/>
    <property type="match status" value="1"/>
</dbReference>
<dbReference type="GO" id="GO:0003743">
    <property type="term" value="F:translation initiation factor activity"/>
    <property type="evidence" value="ECO:0007669"/>
    <property type="project" value="UniProtKB-KW"/>
</dbReference>
<dbReference type="InterPro" id="IPR015760">
    <property type="entry name" value="TIF_IF2"/>
</dbReference>
<evidence type="ECO:0000259" key="7">
    <source>
        <dbReference type="PROSITE" id="PS51722"/>
    </source>
</evidence>
<dbReference type="InterPro" id="IPR005225">
    <property type="entry name" value="Small_GTP-bd"/>
</dbReference>
<dbReference type="Gene3D" id="3.40.50.300">
    <property type="entry name" value="P-loop containing nucleotide triphosphate hydrolases"/>
    <property type="match status" value="1"/>
</dbReference>
<evidence type="ECO:0000313" key="8">
    <source>
        <dbReference type="EMBL" id="PIY71956.1"/>
    </source>
</evidence>
<dbReference type="SUPFAM" id="SSF50447">
    <property type="entry name" value="Translation proteins"/>
    <property type="match status" value="1"/>
</dbReference>
<dbReference type="Pfam" id="PF00009">
    <property type="entry name" value="GTP_EFTU"/>
    <property type="match status" value="1"/>
</dbReference>
<dbReference type="CDD" id="cd01887">
    <property type="entry name" value="IF2_eIF5B"/>
    <property type="match status" value="1"/>
</dbReference>
<dbReference type="Proteomes" id="UP000229401">
    <property type="component" value="Unassembled WGS sequence"/>
</dbReference>
<keyword evidence="6" id="KW-0175">Coiled coil</keyword>
<dbReference type="PANTHER" id="PTHR43381:SF4">
    <property type="entry name" value="EUKARYOTIC TRANSLATION INITIATION FACTOR 5B"/>
    <property type="match status" value="1"/>
</dbReference>
<dbReference type="FunFam" id="3.40.50.10050:FF:000001">
    <property type="entry name" value="Translation initiation factor IF-2"/>
    <property type="match status" value="1"/>
</dbReference>
<proteinExistence type="inferred from homology"/>